<keyword evidence="1" id="KW-0808">Transferase</keyword>
<dbReference type="RefSeq" id="WP_085882450.1">
    <property type="nucleotide sequence ID" value="NZ_FWFR01000001.1"/>
</dbReference>
<evidence type="ECO:0000313" key="2">
    <source>
        <dbReference type="Proteomes" id="UP000193200"/>
    </source>
</evidence>
<protein>
    <submittedName>
        <fullName evidence="1">Formyl-coenzyme A transferase</fullName>
        <ecNumber evidence="1">2.8.3.16</ecNumber>
    </submittedName>
</protein>
<dbReference type="InParanoid" id="A0A1Y5S4G8"/>
<dbReference type="EMBL" id="FWFR01000001">
    <property type="protein sequence ID" value="SLN32462.1"/>
    <property type="molecule type" value="Genomic_DNA"/>
</dbReference>
<dbReference type="EC" id="2.8.3.16" evidence="1"/>
<dbReference type="InterPro" id="IPR050509">
    <property type="entry name" value="CoA-transferase_III"/>
</dbReference>
<evidence type="ECO:0000313" key="1">
    <source>
        <dbReference type="EMBL" id="SLN32462.1"/>
    </source>
</evidence>
<reference evidence="1 2" key="1">
    <citation type="submission" date="2017-03" db="EMBL/GenBank/DDBJ databases">
        <authorList>
            <person name="Afonso C.L."/>
            <person name="Miller P.J."/>
            <person name="Scott M.A."/>
            <person name="Spackman E."/>
            <person name="Goraichik I."/>
            <person name="Dimitrov K.M."/>
            <person name="Suarez D.L."/>
            <person name="Swayne D.E."/>
        </authorList>
    </citation>
    <scope>NUCLEOTIDE SEQUENCE [LARGE SCALE GENOMIC DNA]</scope>
    <source>
        <strain evidence="1 2">CECT 7691</strain>
    </source>
</reference>
<dbReference type="SUPFAM" id="SSF89796">
    <property type="entry name" value="CoA-transferase family III (CaiB/BaiF)"/>
    <property type="match status" value="1"/>
</dbReference>
<name>A0A1Y5S4G8_9PROT</name>
<dbReference type="GO" id="GO:0033608">
    <property type="term" value="F:formyl-CoA transferase activity"/>
    <property type="evidence" value="ECO:0007669"/>
    <property type="project" value="UniProtKB-EC"/>
</dbReference>
<proteinExistence type="predicted"/>
<dbReference type="AlphaFoldDB" id="A0A1Y5S4G8"/>
<dbReference type="Pfam" id="PF02515">
    <property type="entry name" value="CoA_transf_3"/>
    <property type="match status" value="1"/>
</dbReference>
<accession>A0A1Y5S4G8</accession>
<dbReference type="Gene3D" id="3.40.50.10540">
    <property type="entry name" value="Crotonobetainyl-coa:carnitine coa-transferase, domain 1"/>
    <property type="match status" value="1"/>
</dbReference>
<dbReference type="InterPro" id="IPR044855">
    <property type="entry name" value="CoA-Trfase_III_dom3_sf"/>
</dbReference>
<dbReference type="InterPro" id="IPR023606">
    <property type="entry name" value="CoA-Trfase_III_dom_1_sf"/>
</dbReference>
<organism evidence="1 2">
    <name type="scientific">Oceanibacterium hippocampi</name>
    <dbReference type="NCBI Taxonomy" id="745714"/>
    <lineage>
        <taxon>Bacteria</taxon>
        <taxon>Pseudomonadati</taxon>
        <taxon>Pseudomonadota</taxon>
        <taxon>Alphaproteobacteria</taxon>
        <taxon>Sneathiellales</taxon>
        <taxon>Sneathiellaceae</taxon>
        <taxon>Oceanibacterium</taxon>
    </lineage>
</organism>
<dbReference type="OrthoDB" id="5720311at2"/>
<dbReference type="Gene3D" id="3.30.1540.10">
    <property type="entry name" value="formyl-coa transferase, domain 3"/>
    <property type="match status" value="1"/>
</dbReference>
<dbReference type="Proteomes" id="UP000193200">
    <property type="component" value="Unassembled WGS sequence"/>
</dbReference>
<dbReference type="PANTHER" id="PTHR48228:SF7">
    <property type="entry name" value="FATTY ACYL-COA TRANSFERASE RV3272-RELATED"/>
    <property type="match status" value="1"/>
</dbReference>
<dbReference type="InterPro" id="IPR003673">
    <property type="entry name" value="CoA-Trfase_fam_III"/>
</dbReference>
<dbReference type="PANTHER" id="PTHR48228">
    <property type="entry name" value="SUCCINYL-COA--D-CITRAMALATE COA-TRANSFERASE"/>
    <property type="match status" value="1"/>
</dbReference>
<keyword evidence="2" id="KW-1185">Reference proteome</keyword>
<sequence>MTFSSLSGIRVVEMSHMIMGPSCGMILAQMGAEVIKVEPPEGDRTRELTGMGVGFYPLFNRGKRSLQLDLKSETGQKALHALLATADVFIENFRDASLERMGIAPEALRARYPSLITVSHKGFLNGPYKDRTAMDEVVQMMTGLAYMTGPTGRPLRVGSSANDIMGGLFGALGIVAALMDRQKSGAGRQIRVGLFENCLLLVAQHMLQYELEGTIAPPMPERDFSWPVYDIFETRDGTQIFVGAVTAGHWTALCRILGQEALLEDPGLQTAMDRINARKRTLPLFAEAIRALDAGAFSAALEAAGLPHSPIARPADMYADPHVNRPGGLISSAMPDGRRFRAPGLPLDIDGEPLAAAAEVRAAGADSLAILREIGCEEALVATPAPVAAQGNRP</sequence>
<gene>
    <name evidence="1" type="primary">frc_3</name>
    <name evidence="1" type="ORF">OCH7691_01203</name>
</gene>